<dbReference type="InterPro" id="IPR023485">
    <property type="entry name" value="Ptyr_pPase"/>
</dbReference>
<feature type="domain" description="Phosphotyrosine protein phosphatase I" evidence="7">
    <location>
        <begin position="20"/>
        <end position="169"/>
    </location>
</feature>
<evidence type="ECO:0000313" key="9">
    <source>
        <dbReference type="Proteomes" id="UP000185678"/>
    </source>
</evidence>
<feature type="active site" description="Nucleophile" evidence="5">
    <location>
        <position position="26"/>
    </location>
</feature>
<dbReference type="RefSeq" id="WP_076399388.1">
    <property type="nucleotide sequence ID" value="NZ_FTOA01000002.1"/>
</dbReference>
<accession>A0A1N7JZM5</accession>
<evidence type="ECO:0000256" key="2">
    <source>
        <dbReference type="ARBA" id="ARBA00013064"/>
    </source>
</evidence>
<protein>
    <recommendedName>
        <fullName evidence="2">protein-tyrosine-phosphatase</fullName>
        <ecNumber evidence="2">3.1.3.48</ecNumber>
    </recommendedName>
</protein>
<dbReference type="STRING" id="80876.SAMN05421779_102538"/>
<organism evidence="8 9">
    <name type="scientific">Insolitispirillum peregrinum</name>
    <dbReference type="NCBI Taxonomy" id="80876"/>
    <lineage>
        <taxon>Bacteria</taxon>
        <taxon>Pseudomonadati</taxon>
        <taxon>Pseudomonadota</taxon>
        <taxon>Alphaproteobacteria</taxon>
        <taxon>Rhodospirillales</taxon>
        <taxon>Novispirillaceae</taxon>
        <taxon>Insolitispirillum</taxon>
    </lineage>
</organism>
<evidence type="ECO:0000313" key="8">
    <source>
        <dbReference type="EMBL" id="SIS54793.1"/>
    </source>
</evidence>
<dbReference type="CDD" id="cd16343">
    <property type="entry name" value="LMWPTP"/>
    <property type="match status" value="1"/>
</dbReference>
<evidence type="ECO:0000256" key="6">
    <source>
        <dbReference type="SAM" id="MobiDB-lite"/>
    </source>
</evidence>
<dbReference type="EMBL" id="FTOA01000002">
    <property type="protein sequence ID" value="SIS54793.1"/>
    <property type="molecule type" value="Genomic_DNA"/>
</dbReference>
<dbReference type="InterPro" id="IPR050438">
    <property type="entry name" value="LMW_PTPase"/>
</dbReference>
<dbReference type="SUPFAM" id="SSF52788">
    <property type="entry name" value="Phosphotyrosine protein phosphatases I"/>
    <property type="match status" value="1"/>
</dbReference>
<feature type="active site" description="Proton donor" evidence="5">
    <location>
        <position position="143"/>
    </location>
</feature>
<keyword evidence="3" id="KW-0378">Hydrolase</keyword>
<name>A0A1N7JZM5_9PROT</name>
<dbReference type="InterPro" id="IPR017867">
    <property type="entry name" value="Tyr_phospatase_low_mol_wt"/>
</dbReference>
<comment type="similarity">
    <text evidence="1">Belongs to the low molecular weight phosphotyrosine protein phosphatase family.</text>
</comment>
<dbReference type="PRINTS" id="PR00719">
    <property type="entry name" value="LMWPTPASE"/>
</dbReference>
<feature type="active site" evidence="5">
    <location>
        <position position="32"/>
    </location>
</feature>
<dbReference type="OrthoDB" id="9784339at2"/>
<dbReference type="PANTHER" id="PTHR11717:SF7">
    <property type="entry name" value="LOW MOLECULAR WEIGHT PHOSPHOTYROSINE PROTEIN PHOSPHATASE"/>
    <property type="match status" value="1"/>
</dbReference>
<dbReference type="Gene3D" id="3.40.50.2300">
    <property type="match status" value="1"/>
</dbReference>
<gene>
    <name evidence="8" type="ORF">SAMN05421779_102538</name>
</gene>
<evidence type="ECO:0000256" key="3">
    <source>
        <dbReference type="ARBA" id="ARBA00022801"/>
    </source>
</evidence>
<evidence type="ECO:0000256" key="4">
    <source>
        <dbReference type="ARBA" id="ARBA00022912"/>
    </source>
</evidence>
<evidence type="ECO:0000256" key="5">
    <source>
        <dbReference type="PIRSR" id="PIRSR617867-1"/>
    </source>
</evidence>
<reference evidence="8 9" key="1">
    <citation type="submission" date="2017-01" db="EMBL/GenBank/DDBJ databases">
        <authorList>
            <person name="Mah S.A."/>
            <person name="Swanson W.J."/>
            <person name="Moy G.W."/>
            <person name="Vacquier V.D."/>
        </authorList>
    </citation>
    <scope>NUCLEOTIDE SEQUENCE [LARGE SCALE GENOMIC DNA]</scope>
    <source>
        <strain evidence="8 9">DSM 11589</strain>
    </source>
</reference>
<feature type="region of interest" description="Disordered" evidence="6">
    <location>
        <begin position="58"/>
        <end position="78"/>
    </location>
</feature>
<evidence type="ECO:0000256" key="1">
    <source>
        <dbReference type="ARBA" id="ARBA00011063"/>
    </source>
</evidence>
<keyword evidence="9" id="KW-1185">Reference proteome</keyword>
<dbReference type="Proteomes" id="UP000185678">
    <property type="component" value="Unassembled WGS sequence"/>
</dbReference>
<dbReference type="GO" id="GO:0004725">
    <property type="term" value="F:protein tyrosine phosphatase activity"/>
    <property type="evidence" value="ECO:0007669"/>
    <property type="project" value="UniProtKB-EC"/>
</dbReference>
<dbReference type="SMART" id="SM00226">
    <property type="entry name" value="LMWPc"/>
    <property type="match status" value="1"/>
</dbReference>
<dbReference type="FunFam" id="3.40.50.2300:FF:000113">
    <property type="entry name" value="Low molecular weight protein-tyrosine-phosphatase"/>
    <property type="match status" value="1"/>
</dbReference>
<proteinExistence type="inferred from homology"/>
<dbReference type="InterPro" id="IPR036196">
    <property type="entry name" value="Ptyr_pPase_sf"/>
</dbReference>
<evidence type="ECO:0000259" key="7">
    <source>
        <dbReference type="SMART" id="SM00226"/>
    </source>
</evidence>
<dbReference type="EC" id="3.1.3.48" evidence="2"/>
<dbReference type="PANTHER" id="PTHR11717">
    <property type="entry name" value="LOW MOLECULAR WEIGHT PROTEIN TYROSINE PHOSPHATASE"/>
    <property type="match status" value="1"/>
</dbReference>
<sequence>MADAISTTTEPPPDGEPAKVRVLFVCTGNICRSPTAEGVFRRLVTQAGLDATILTDSAGTGGWHVGQPPDSRSQATAKQRGVDLSGQRARRVSSEDFQDFDYLVAMDRGHQQALLRLAPEGQEQQVHLLMSYAGDRTLLDVPDPYYGGVHGFDHVFDLIERGCKGLLAHIRHQHLRKHA</sequence>
<dbReference type="AlphaFoldDB" id="A0A1N7JZM5"/>
<dbReference type="Pfam" id="PF01451">
    <property type="entry name" value="LMWPc"/>
    <property type="match status" value="1"/>
</dbReference>
<keyword evidence="4" id="KW-0904">Protein phosphatase</keyword>